<dbReference type="PANTHER" id="PTHR45880:SF1">
    <property type="entry name" value="RNA-BINDING MOTIF PROTEIN, X-LINKED 2"/>
    <property type="match status" value="1"/>
</dbReference>
<evidence type="ECO:0000313" key="5">
    <source>
        <dbReference type="EMBL" id="CAE0304917.1"/>
    </source>
</evidence>
<gene>
    <name evidence="5" type="ORF">SELO1098_LOCUS33788</name>
</gene>
<dbReference type="GO" id="GO:0071013">
    <property type="term" value="C:catalytic step 2 spliceosome"/>
    <property type="evidence" value="ECO:0007669"/>
    <property type="project" value="TreeGrafter"/>
</dbReference>
<feature type="compositionally biased region" description="Basic and acidic residues" evidence="3">
    <location>
        <begin position="161"/>
        <end position="186"/>
    </location>
</feature>
<evidence type="ECO:0000259" key="4">
    <source>
        <dbReference type="PROSITE" id="PS50102"/>
    </source>
</evidence>
<dbReference type="GO" id="GO:0003723">
    <property type="term" value="F:RNA binding"/>
    <property type="evidence" value="ECO:0007669"/>
    <property type="project" value="UniProtKB-UniRule"/>
</dbReference>
<dbReference type="EMBL" id="HBIC01065673">
    <property type="protein sequence ID" value="CAE0304917.1"/>
    <property type="molecule type" value="Transcribed_RNA"/>
</dbReference>
<dbReference type="InterPro" id="IPR051847">
    <property type="entry name" value="RNA_proc/Spliceosome_comp"/>
</dbReference>
<reference evidence="5" key="1">
    <citation type="submission" date="2021-01" db="EMBL/GenBank/DDBJ databases">
        <authorList>
            <person name="Corre E."/>
            <person name="Pelletier E."/>
            <person name="Niang G."/>
            <person name="Scheremetjew M."/>
            <person name="Finn R."/>
            <person name="Kale V."/>
            <person name="Holt S."/>
            <person name="Cochrane G."/>
            <person name="Meng A."/>
            <person name="Brown T."/>
            <person name="Cohen L."/>
        </authorList>
    </citation>
    <scope>NUCLEOTIDE SEQUENCE</scope>
    <source>
        <strain evidence="5">CCAP 955/1</strain>
    </source>
</reference>
<feature type="compositionally biased region" description="Low complexity" evidence="3">
    <location>
        <begin position="258"/>
        <end position="268"/>
    </location>
</feature>
<accession>A0A7S3HTU0</accession>
<keyword evidence="1 2" id="KW-0694">RNA-binding</keyword>
<feature type="compositionally biased region" description="Basic and acidic residues" evidence="3">
    <location>
        <begin position="216"/>
        <end position="256"/>
    </location>
</feature>
<dbReference type="PROSITE" id="PS50102">
    <property type="entry name" value="RRM"/>
    <property type="match status" value="1"/>
</dbReference>
<proteinExistence type="predicted"/>
<dbReference type="GO" id="GO:0005686">
    <property type="term" value="C:U2 snRNP"/>
    <property type="evidence" value="ECO:0007669"/>
    <property type="project" value="TreeGrafter"/>
</dbReference>
<name>A0A7S3HTU0_9STRA</name>
<dbReference type="InterPro" id="IPR035979">
    <property type="entry name" value="RBD_domain_sf"/>
</dbReference>
<evidence type="ECO:0000256" key="3">
    <source>
        <dbReference type="SAM" id="MobiDB-lite"/>
    </source>
</evidence>
<protein>
    <recommendedName>
        <fullName evidence="4">RRM domain-containing protein</fullName>
    </recommendedName>
</protein>
<feature type="compositionally biased region" description="Polar residues" evidence="3">
    <location>
        <begin position="274"/>
        <end position="286"/>
    </location>
</feature>
<organism evidence="5">
    <name type="scientific">Spumella elongata</name>
    <dbReference type="NCBI Taxonomy" id="89044"/>
    <lineage>
        <taxon>Eukaryota</taxon>
        <taxon>Sar</taxon>
        <taxon>Stramenopiles</taxon>
        <taxon>Ochrophyta</taxon>
        <taxon>Chrysophyceae</taxon>
        <taxon>Chromulinales</taxon>
        <taxon>Chromulinaceae</taxon>
        <taxon>Spumella</taxon>
    </lineage>
</organism>
<dbReference type="AlphaFoldDB" id="A0A7S3HTU0"/>
<evidence type="ECO:0000256" key="2">
    <source>
        <dbReference type="PROSITE-ProRule" id="PRU00176"/>
    </source>
</evidence>
<dbReference type="InterPro" id="IPR045844">
    <property type="entry name" value="RRM_Ist3-like"/>
</dbReference>
<dbReference type="GO" id="GO:0000398">
    <property type="term" value="P:mRNA splicing, via spliceosome"/>
    <property type="evidence" value="ECO:0007669"/>
    <property type="project" value="InterPro"/>
</dbReference>
<dbReference type="SMART" id="SM00360">
    <property type="entry name" value="RRM"/>
    <property type="match status" value="1"/>
</dbReference>
<dbReference type="InterPro" id="IPR012677">
    <property type="entry name" value="Nucleotide-bd_a/b_plait_sf"/>
</dbReference>
<feature type="compositionally biased region" description="Basic residues" evidence="3">
    <location>
        <begin position="203"/>
        <end position="215"/>
    </location>
</feature>
<feature type="domain" description="RRM" evidence="4">
    <location>
        <begin position="36"/>
        <end position="114"/>
    </location>
</feature>
<dbReference type="SUPFAM" id="SSF54928">
    <property type="entry name" value="RNA-binding domain, RBD"/>
    <property type="match status" value="1"/>
</dbReference>
<dbReference type="Pfam" id="PF00076">
    <property type="entry name" value="RRM_1"/>
    <property type="match status" value="1"/>
</dbReference>
<dbReference type="InterPro" id="IPR000504">
    <property type="entry name" value="RRM_dom"/>
</dbReference>
<dbReference type="PANTHER" id="PTHR45880">
    <property type="entry name" value="RNA-BINDING MOTIF PROTEIN, X-LINKED 2"/>
    <property type="match status" value="1"/>
</dbReference>
<dbReference type="CDD" id="cd12411">
    <property type="entry name" value="RRM_ist3_like"/>
    <property type="match status" value="1"/>
</dbReference>
<sequence length="359" mass="40019">MNNIRNVESITEQELKAGIFGGLSKGSWHEEYKNSAWVFLGGFPFELTEGDIICVMSQWGEIEDINLVRDKATNKSKGFAFIKYEDNRSTILAVDNFNGTTLLKRTLRCDHVQEYRLPKEVREKEMEALEEDPDARVDIGPGHAYKNAELATEHDVSKGVDLWRKEKEPVQVKARERSPSVDEDRHSKKSKHEKKEKKDKSDKKHKHEKDKKHKHDKDDRRHGDRENRSTERSKDRSDDDRRRDHSRDTSYDRADRTSASSMAPAAAAVGRNASIATSSSSFQTGAAASWRGNRDPVVSAAPSTGSGNYNTSGGGSFGSKRPYEGNGSRESGGSGSASSSSRPRGDNLTTGIGGYNRVR</sequence>
<evidence type="ECO:0000256" key="1">
    <source>
        <dbReference type="ARBA" id="ARBA00022884"/>
    </source>
</evidence>
<dbReference type="GO" id="GO:0071011">
    <property type="term" value="C:precatalytic spliceosome"/>
    <property type="evidence" value="ECO:0007669"/>
    <property type="project" value="TreeGrafter"/>
</dbReference>
<feature type="region of interest" description="Disordered" evidence="3">
    <location>
        <begin position="161"/>
        <end position="359"/>
    </location>
</feature>
<dbReference type="Gene3D" id="3.30.70.330">
    <property type="match status" value="1"/>
</dbReference>